<feature type="domain" description="ABC transporter" evidence="5">
    <location>
        <begin position="6"/>
        <end position="233"/>
    </location>
</feature>
<dbReference type="Pfam" id="PF00005">
    <property type="entry name" value="ABC_tran"/>
    <property type="match status" value="1"/>
</dbReference>
<evidence type="ECO:0000313" key="6">
    <source>
        <dbReference type="EMBL" id="MFC0350219.1"/>
    </source>
</evidence>
<organism evidence="6 7">
    <name type="scientific">Undibacterium danionis</name>
    <dbReference type="NCBI Taxonomy" id="1812100"/>
    <lineage>
        <taxon>Bacteria</taxon>
        <taxon>Pseudomonadati</taxon>
        <taxon>Pseudomonadota</taxon>
        <taxon>Betaproteobacteria</taxon>
        <taxon>Burkholderiales</taxon>
        <taxon>Oxalobacteraceae</taxon>
        <taxon>Undibacterium</taxon>
    </lineage>
</organism>
<reference evidence="6 7" key="1">
    <citation type="submission" date="2024-09" db="EMBL/GenBank/DDBJ databases">
        <authorList>
            <person name="Sun Q."/>
            <person name="Mori K."/>
        </authorList>
    </citation>
    <scope>NUCLEOTIDE SEQUENCE [LARGE SCALE GENOMIC DNA]</scope>
    <source>
        <strain evidence="6 7">CCM 8677</strain>
    </source>
</reference>
<dbReference type="SMART" id="SM00382">
    <property type="entry name" value="AAA"/>
    <property type="match status" value="1"/>
</dbReference>
<accession>A0ABV6IH86</accession>
<keyword evidence="2" id="KW-0472">Membrane</keyword>
<evidence type="ECO:0000259" key="5">
    <source>
        <dbReference type="PROSITE" id="PS50893"/>
    </source>
</evidence>
<name>A0ABV6IH86_9BURK</name>
<evidence type="ECO:0000256" key="1">
    <source>
        <dbReference type="ARBA" id="ARBA00022448"/>
    </source>
</evidence>
<dbReference type="EMBL" id="JBHLXJ010000009">
    <property type="protein sequence ID" value="MFC0350219.1"/>
    <property type="molecule type" value="Genomic_DNA"/>
</dbReference>
<dbReference type="Gene3D" id="3.40.50.300">
    <property type="entry name" value="P-loop containing nucleotide triphosphate hydrolases"/>
    <property type="match status" value="1"/>
</dbReference>
<dbReference type="SUPFAM" id="SSF52540">
    <property type="entry name" value="P-loop containing nucleoside triphosphate hydrolases"/>
    <property type="match status" value="1"/>
</dbReference>
<dbReference type="PROSITE" id="PS50893">
    <property type="entry name" value="ABC_TRANSPORTER_2"/>
    <property type="match status" value="1"/>
</dbReference>
<evidence type="ECO:0000256" key="2">
    <source>
        <dbReference type="ARBA" id="ARBA00022475"/>
    </source>
</evidence>
<sequence>MSNTAIHLQQVIKNYDKKTVLKSINLEIAQGEFFGLVGMNGAGKTTLLKCLLDFCAIDQGSIEIFGVSNRLTQARESLAFLPERFMPPYYLTGKDFLTYMLRLQNMRYQAETAEQALHELDLDLSALSKPVRSYSKGMTQKLGLAACFLAQKKLYVLDEPMSGLDPKARALLRARLQALREQNGTLFFSSHALADVEGICDRMAILHEGQLRFVGSPQACRQQYEAETLEQAYMRCIASA</sequence>
<dbReference type="InterPro" id="IPR003593">
    <property type="entry name" value="AAA+_ATPase"/>
</dbReference>
<dbReference type="RefSeq" id="WP_390212257.1">
    <property type="nucleotide sequence ID" value="NZ_JBHLXJ010000009.1"/>
</dbReference>
<dbReference type="InterPro" id="IPR051782">
    <property type="entry name" value="ABC_Transporter_VariousFunc"/>
</dbReference>
<keyword evidence="7" id="KW-1185">Reference proteome</keyword>
<keyword evidence="4 6" id="KW-0067">ATP-binding</keyword>
<dbReference type="CDD" id="cd03230">
    <property type="entry name" value="ABC_DR_subfamily_A"/>
    <property type="match status" value="1"/>
</dbReference>
<evidence type="ECO:0000313" key="7">
    <source>
        <dbReference type="Proteomes" id="UP001589844"/>
    </source>
</evidence>
<keyword evidence="3" id="KW-0547">Nucleotide-binding</keyword>
<dbReference type="PANTHER" id="PTHR42939">
    <property type="entry name" value="ABC TRANSPORTER ATP-BINDING PROTEIN ALBC-RELATED"/>
    <property type="match status" value="1"/>
</dbReference>
<evidence type="ECO:0000256" key="4">
    <source>
        <dbReference type="ARBA" id="ARBA00022840"/>
    </source>
</evidence>
<evidence type="ECO:0000256" key="3">
    <source>
        <dbReference type="ARBA" id="ARBA00022741"/>
    </source>
</evidence>
<protein>
    <submittedName>
        <fullName evidence="6">ABC transporter ATP-binding protein</fullName>
    </submittedName>
</protein>
<gene>
    <name evidence="6" type="ORF">ACFFJH_10415</name>
</gene>
<keyword evidence="1" id="KW-0813">Transport</keyword>
<keyword evidence="2" id="KW-1003">Cell membrane</keyword>
<dbReference type="GO" id="GO:0005524">
    <property type="term" value="F:ATP binding"/>
    <property type="evidence" value="ECO:0007669"/>
    <property type="project" value="UniProtKB-KW"/>
</dbReference>
<proteinExistence type="predicted"/>
<dbReference type="PANTHER" id="PTHR42939:SF1">
    <property type="entry name" value="ABC TRANSPORTER ATP-BINDING PROTEIN ALBC-RELATED"/>
    <property type="match status" value="1"/>
</dbReference>
<dbReference type="InterPro" id="IPR027417">
    <property type="entry name" value="P-loop_NTPase"/>
</dbReference>
<comment type="caution">
    <text evidence="6">The sequence shown here is derived from an EMBL/GenBank/DDBJ whole genome shotgun (WGS) entry which is preliminary data.</text>
</comment>
<dbReference type="InterPro" id="IPR003439">
    <property type="entry name" value="ABC_transporter-like_ATP-bd"/>
</dbReference>
<dbReference type="Proteomes" id="UP001589844">
    <property type="component" value="Unassembled WGS sequence"/>
</dbReference>